<accession>A0A9D4V4L6</accession>
<dbReference type="GO" id="GO:0009507">
    <property type="term" value="C:chloroplast"/>
    <property type="evidence" value="ECO:0007669"/>
    <property type="project" value="UniProtKB-SubCell"/>
</dbReference>
<dbReference type="PANTHER" id="PTHR31846">
    <property type="entry name" value="CRS1 / YHBY (CRM) DOMAIN-CONTAINING PROTEIN"/>
    <property type="match status" value="1"/>
</dbReference>
<proteinExistence type="predicted"/>
<feature type="domain" description="CRM" evidence="12">
    <location>
        <begin position="742"/>
        <end position="842"/>
    </location>
</feature>
<gene>
    <name evidence="13" type="ORF">GOP47_0005174</name>
</gene>
<keyword evidence="14" id="KW-1185">Reference proteome</keyword>
<feature type="region of interest" description="Disordered" evidence="11">
    <location>
        <begin position="448"/>
        <end position="472"/>
    </location>
</feature>
<keyword evidence="3" id="KW-0934">Plastid</keyword>
<evidence type="ECO:0000256" key="3">
    <source>
        <dbReference type="ARBA" id="ARBA00022640"/>
    </source>
</evidence>
<dbReference type="SUPFAM" id="SSF75471">
    <property type="entry name" value="YhbY-like"/>
    <property type="match status" value="4"/>
</dbReference>
<evidence type="ECO:0000256" key="2">
    <source>
        <dbReference type="ARBA" id="ARBA00022528"/>
    </source>
</evidence>
<evidence type="ECO:0000256" key="5">
    <source>
        <dbReference type="ARBA" id="ARBA00022737"/>
    </source>
</evidence>
<feature type="compositionally biased region" description="Acidic residues" evidence="11">
    <location>
        <begin position="1108"/>
        <end position="1123"/>
    </location>
</feature>
<dbReference type="InterPro" id="IPR045278">
    <property type="entry name" value="CRS1/CFM2/CFM3"/>
</dbReference>
<keyword evidence="5" id="KW-0677">Repeat</keyword>
<dbReference type="Proteomes" id="UP000886520">
    <property type="component" value="Chromosome 5"/>
</dbReference>
<feature type="compositionally biased region" description="Basic and acidic residues" evidence="11">
    <location>
        <begin position="1188"/>
        <end position="1197"/>
    </location>
</feature>
<keyword evidence="6 10" id="KW-0694">RNA-binding</keyword>
<dbReference type="InterPro" id="IPR001890">
    <property type="entry name" value="RNA-binding_CRM"/>
</dbReference>
<evidence type="ECO:0000256" key="11">
    <source>
        <dbReference type="SAM" id="MobiDB-lite"/>
    </source>
</evidence>
<feature type="domain" description="CRM" evidence="12">
    <location>
        <begin position="531"/>
        <end position="628"/>
    </location>
</feature>
<organism evidence="13 14">
    <name type="scientific">Adiantum capillus-veneris</name>
    <name type="common">Maidenhair fern</name>
    <dbReference type="NCBI Taxonomy" id="13818"/>
    <lineage>
        <taxon>Eukaryota</taxon>
        <taxon>Viridiplantae</taxon>
        <taxon>Streptophyta</taxon>
        <taxon>Embryophyta</taxon>
        <taxon>Tracheophyta</taxon>
        <taxon>Polypodiopsida</taxon>
        <taxon>Polypodiidae</taxon>
        <taxon>Polypodiales</taxon>
        <taxon>Pteridineae</taxon>
        <taxon>Pteridaceae</taxon>
        <taxon>Vittarioideae</taxon>
        <taxon>Adiantum</taxon>
    </lineage>
</organism>
<feature type="region of interest" description="Disordered" evidence="11">
    <location>
        <begin position="77"/>
        <end position="161"/>
    </location>
</feature>
<dbReference type="EMBL" id="JABFUD020000005">
    <property type="protein sequence ID" value="KAI5079695.1"/>
    <property type="molecule type" value="Genomic_DNA"/>
</dbReference>
<feature type="region of interest" description="Disordered" evidence="11">
    <location>
        <begin position="1097"/>
        <end position="1232"/>
    </location>
</feature>
<comment type="subcellular location">
    <subcellularLocation>
        <location evidence="1">Plastid</location>
        <location evidence="1">Chloroplast</location>
    </subcellularLocation>
</comment>
<evidence type="ECO:0000313" key="13">
    <source>
        <dbReference type="EMBL" id="KAI5079695.1"/>
    </source>
</evidence>
<reference evidence="13 14" key="1">
    <citation type="submission" date="2021-01" db="EMBL/GenBank/DDBJ databases">
        <title>Adiantum capillus-veneris genome.</title>
        <authorList>
            <person name="Fang Y."/>
            <person name="Liao Q."/>
        </authorList>
    </citation>
    <scope>NUCLEOTIDE SEQUENCE [LARGE SCALE GENOMIC DNA]</scope>
    <source>
        <strain evidence="13">H3</strain>
        <tissue evidence="13">Leaf</tissue>
    </source>
</reference>
<evidence type="ECO:0000313" key="14">
    <source>
        <dbReference type="Proteomes" id="UP000886520"/>
    </source>
</evidence>
<evidence type="ECO:0000259" key="12">
    <source>
        <dbReference type="PROSITE" id="PS51295"/>
    </source>
</evidence>
<evidence type="ECO:0000256" key="8">
    <source>
        <dbReference type="ARBA" id="ARBA00023187"/>
    </source>
</evidence>
<evidence type="ECO:0000256" key="1">
    <source>
        <dbReference type="ARBA" id="ARBA00004229"/>
    </source>
</evidence>
<feature type="compositionally biased region" description="Basic and acidic residues" evidence="11">
    <location>
        <begin position="1098"/>
        <end position="1107"/>
    </location>
</feature>
<dbReference type="InterPro" id="IPR035920">
    <property type="entry name" value="YhbY-like_sf"/>
</dbReference>
<dbReference type="AlphaFoldDB" id="A0A9D4V4L6"/>
<feature type="domain" description="CRM" evidence="12">
    <location>
        <begin position="976"/>
        <end position="1075"/>
    </location>
</feature>
<protein>
    <recommendedName>
        <fullName evidence="12">CRM domain-containing protein</fullName>
    </recommendedName>
</protein>
<dbReference type="OrthoDB" id="551352at2759"/>
<feature type="compositionally biased region" description="Acidic residues" evidence="11">
    <location>
        <begin position="1198"/>
        <end position="1219"/>
    </location>
</feature>
<keyword evidence="2" id="KW-0150">Chloroplast</keyword>
<feature type="compositionally biased region" description="Polar residues" evidence="11">
    <location>
        <begin position="246"/>
        <end position="261"/>
    </location>
</feature>
<dbReference type="Pfam" id="PF01985">
    <property type="entry name" value="CRS1_YhbY"/>
    <property type="match status" value="4"/>
</dbReference>
<dbReference type="PANTHER" id="PTHR31846:SF7">
    <property type="entry name" value="CRS1 _ YHBY (CRM) DOMAIN-CONTAINING PROTEIN"/>
    <property type="match status" value="1"/>
</dbReference>
<feature type="compositionally biased region" description="Basic and acidic residues" evidence="11">
    <location>
        <begin position="924"/>
        <end position="938"/>
    </location>
</feature>
<dbReference type="GO" id="GO:1990904">
    <property type="term" value="C:ribonucleoprotein complex"/>
    <property type="evidence" value="ECO:0007669"/>
    <property type="project" value="UniProtKB-KW"/>
</dbReference>
<dbReference type="FunFam" id="3.30.110.60:FF:000002">
    <property type="entry name" value="CRS2-associated factor 1, chloroplastic"/>
    <property type="match status" value="1"/>
</dbReference>
<feature type="compositionally biased region" description="Polar residues" evidence="11">
    <location>
        <begin position="456"/>
        <end position="470"/>
    </location>
</feature>
<dbReference type="GO" id="GO:0003729">
    <property type="term" value="F:mRNA binding"/>
    <property type="evidence" value="ECO:0007669"/>
    <property type="project" value="InterPro"/>
</dbReference>
<sequence>MAVAPTALLLRPLPSLDNQASISTVSTASLAGSSSSHGSFSLFLHNRRPQGFRHAMARIMPVEENLSEEEQSFLALSSKRSARNPPPWEVSTSVPVSGTDSASVLKGRQNAAAANDSGAKDHTFRAAPWQQGSRGTHRSSGQGSPWEQGRSDGYAQEDDGTSARLANAEADKSAMAKIVEKLRRIQKAYRPADQAAGNNDKIGSAGKGGPRGSNFRTLSKKSAESYPKRAATKFSNGRAAAYSMPTAMQTESKPSTMQTENRVSDAESDGSSSKFPWERDEKEEKLERVLKANNRGPRVPTVAELTLPRDELIRLRLLGLQLDERLRVGKLGITKNIVISIQEQFRSSELVKVRCEGPAAASIKKTALDLEERTGGLVVLRTGKIIVVYRGSGYKPEERRVYGGSQKEVENLNSRQSRVSVQAETPLPATIAQEELGNKFFGLQEDGKGHVESESGRVSMTAMPSLSTDPYNKRESEAVSEAEAESILEGLGPRFENWTGLLPVPIDADLLPSVIPNYRPPFRLMPYGIRPRISDSELTNLRRLARPLAPHFVLGRNRGHQGLAAAIVKLWEKSEIAKVAVKRRVQNTNNLIMADELKQLTGGVLLSRDKFFLTFYRGKDFVPEKVAAALVEREESVRDLQEREEKAREERNIPVKWTPYAKPSISVIGEAAPAAKPSWMDTMDVKEQERLKKEAVKFQRITLTHELEKKLDLAMRKRKKAEEEIKKLDVFLNPIDRPIDVETITREERFMFEKLGRKMKAYLLIGRRGVFDGVVENMHLHWKHRELVKIVVKEVDVAEVEDIARTLEYESGGILVSVSWTQKGQAIIMYRGKNYQRPLELRPRNLLTKRKALKKSLEVQRHESLTKNIKSLQEQILSIQGELRKLGEVDGADDSGSNLGVDKTDQRLKSSEAQSNDLPFSGEDDSKSEDGKDTKLTEVKNTGSTFSESEMDSTNLQEQIKQLEKLVSSGPLYRAEPLSNSERLQLRREALLAGRAPQFFVGKNNGLEGLARGIRIYFLHHDLVQIVVKGRAPTMLIEDVIHDLEELTGGVLVSREAKKIVMYRGWPKGFSFPFAESLGNITPELLSALEAEEVWEDDSSREYRIEAESDDESDDGSEQEDNDESVHASTLVSDGESENESDQMAVWEYIDEGSDDDDVEDDEDEDDDDEKEDDAQELNWISQAQKDGSAESQHDSEADSEEDDDEDDLSWEDSEEEESLSPSVELRTHQAW</sequence>
<dbReference type="Gene3D" id="3.30.110.60">
    <property type="entry name" value="YhbY-like"/>
    <property type="match status" value="4"/>
</dbReference>
<feature type="region of interest" description="Disordered" evidence="11">
    <location>
        <begin position="888"/>
        <end position="954"/>
    </location>
</feature>
<keyword evidence="7" id="KW-0809">Transit peptide</keyword>
<dbReference type="PROSITE" id="PS51295">
    <property type="entry name" value="CRM"/>
    <property type="match status" value="4"/>
</dbReference>
<keyword evidence="8" id="KW-0508">mRNA splicing</keyword>
<evidence type="ECO:0000256" key="4">
    <source>
        <dbReference type="ARBA" id="ARBA00022664"/>
    </source>
</evidence>
<dbReference type="SMART" id="SM01103">
    <property type="entry name" value="CRS1_YhbY"/>
    <property type="match status" value="4"/>
</dbReference>
<feature type="region of interest" description="Disordered" evidence="11">
    <location>
        <begin position="190"/>
        <end position="282"/>
    </location>
</feature>
<feature type="compositionally biased region" description="Polar residues" evidence="11">
    <location>
        <begin position="90"/>
        <end position="102"/>
    </location>
</feature>
<evidence type="ECO:0000256" key="9">
    <source>
        <dbReference type="ARBA" id="ARBA00023274"/>
    </source>
</evidence>
<comment type="caution">
    <text evidence="13">The sequence shown here is derived from an EMBL/GenBank/DDBJ whole genome shotgun (WGS) entry which is preliminary data.</text>
</comment>
<keyword evidence="4" id="KW-0507">mRNA processing</keyword>
<dbReference type="GO" id="GO:0000373">
    <property type="term" value="P:Group II intron splicing"/>
    <property type="evidence" value="ECO:0007669"/>
    <property type="project" value="UniProtKB-ARBA"/>
</dbReference>
<name>A0A9D4V4L6_ADICA</name>
<feature type="compositionally biased region" description="Polar residues" evidence="11">
    <location>
        <begin position="130"/>
        <end position="145"/>
    </location>
</feature>
<evidence type="ECO:0000256" key="6">
    <source>
        <dbReference type="ARBA" id="ARBA00022884"/>
    </source>
</evidence>
<evidence type="ECO:0000256" key="10">
    <source>
        <dbReference type="PROSITE-ProRule" id="PRU00626"/>
    </source>
</evidence>
<feature type="domain" description="CRM" evidence="12">
    <location>
        <begin position="305"/>
        <end position="401"/>
    </location>
</feature>
<feature type="compositionally biased region" description="Polar residues" evidence="11">
    <location>
        <begin position="939"/>
        <end position="954"/>
    </location>
</feature>
<evidence type="ECO:0000256" key="7">
    <source>
        <dbReference type="ARBA" id="ARBA00022946"/>
    </source>
</evidence>
<keyword evidence="9" id="KW-0687">Ribonucleoprotein</keyword>
<dbReference type="GO" id="GO:0006397">
    <property type="term" value="P:mRNA processing"/>
    <property type="evidence" value="ECO:0007669"/>
    <property type="project" value="UniProtKB-KW"/>
</dbReference>
<feature type="compositionally biased region" description="Acidic residues" evidence="11">
    <location>
        <begin position="1149"/>
        <end position="1176"/>
    </location>
</feature>